<feature type="region of interest" description="Disordered" evidence="1">
    <location>
        <begin position="713"/>
        <end position="747"/>
    </location>
</feature>
<feature type="compositionally biased region" description="Acidic residues" evidence="1">
    <location>
        <begin position="289"/>
        <end position="304"/>
    </location>
</feature>
<keyword evidence="3" id="KW-1185">Reference proteome</keyword>
<feature type="compositionally biased region" description="Basic and acidic residues" evidence="1">
    <location>
        <begin position="235"/>
        <end position="271"/>
    </location>
</feature>
<dbReference type="EMBL" id="LSRX01000001">
    <property type="protein sequence ID" value="OLQ15727.1"/>
    <property type="molecule type" value="Genomic_DNA"/>
</dbReference>
<evidence type="ECO:0000313" key="2">
    <source>
        <dbReference type="EMBL" id="OLQ15727.1"/>
    </source>
</evidence>
<feature type="compositionally biased region" description="Low complexity" evidence="1">
    <location>
        <begin position="781"/>
        <end position="798"/>
    </location>
</feature>
<feature type="compositionally biased region" description="Basic and acidic residues" evidence="1">
    <location>
        <begin position="352"/>
        <end position="410"/>
    </location>
</feature>
<feature type="region of interest" description="Disordered" evidence="1">
    <location>
        <begin position="1015"/>
        <end position="1055"/>
    </location>
</feature>
<organism evidence="2 3">
    <name type="scientific">Symbiodinium microadriaticum</name>
    <name type="common">Dinoflagellate</name>
    <name type="synonym">Zooxanthella microadriatica</name>
    <dbReference type="NCBI Taxonomy" id="2951"/>
    <lineage>
        <taxon>Eukaryota</taxon>
        <taxon>Sar</taxon>
        <taxon>Alveolata</taxon>
        <taxon>Dinophyceae</taxon>
        <taxon>Suessiales</taxon>
        <taxon>Symbiodiniaceae</taxon>
        <taxon>Symbiodinium</taxon>
    </lineage>
</organism>
<dbReference type="PANTHER" id="PTHR45725:SF1">
    <property type="entry name" value="DISHEVELLED ASSOCIATED ACTIVATOR OF MORPHOGENESIS, ISOFORM D"/>
    <property type="match status" value="1"/>
</dbReference>
<feature type="compositionally biased region" description="Basic and acidic residues" evidence="1">
    <location>
        <begin position="452"/>
        <end position="462"/>
    </location>
</feature>
<evidence type="ECO:0000256" key="1">
    <source>
        <dbReference type="SAM" id="MobiDB-lite"/>
    </source>
</evidence>
<gene>
    <name evidence="2" type="ORF">AK812_SmicGene122</name>
</gene>
<reference evidence="2 3" key="1">
    <citation type="submission" date="2016-02" db="EMBL/GenBank/DDBJ databases">
        <title>Genome analysis of coral dinoflagellate symbionts highlights evolutionary adaptations to a symbiotic lifestyle.</title>
        <authorList>
            <person name="Aranda M."/>
            <person name="Li Y."/>
            <person name="Liew Y.J."/>
            <person name="Baumgarten S."/>
            <person name="Simakov O."/>
            <person name="Wilson M."/>
            <person name="Piel J."/>
            <person name="Ashoor H."/>
            <person name="Bougouffa S."/>
            <person name="Bajic V.B."/>
            <person name="Ryu T."/>
            <person name="Ravasi T."/>
            <person name="Bayer T."/>
            <person name="Micklem G."/>
            <person name="Kim H."/>
            <person name="Bhak J."/>
            <person name="Lajeunesse T.C."/>
            <person name="Voolstra C.R."/>
        </authorList>
    </citation>
    <scope>NUCLEOTIDE SEQUENCE [LARGE SCALE GENOMIC DNA]</scope>
    <source>
        <strain evidence="2 3">CCMP2467</strain>
    </source>
</reference>
<sequence length="1771" mass="196426">MAAPNEASQPKAPVPDHIQSWWQVYHESRIHPLFDQYRAQMKEAGEEVFTYIDKVVADQQMFTSWLAEQEKKATASETASKKMLQHPLFEGFCAEVGVPPKEWGLPNADHETEVSLFEEWLAAKDLAEVLPPPPPPAPYPTDMDAMETQVIMPPPGPPSTGADDAGPEDVPSPPDTIPDSSPMEQSAVTEAKAAEAAPMPVEDVEKDTSDGEECPEEDQKEGKQDGKERPRKHNDKQNFKYPLEDPPKAVVDKVWGKVRDASPPKYEDQTGTRKSRKVPGKAKPGKEDEAAEAEEAVEADEVIEGMEKLCLETAQEEAKDEDCWWDDEERDGQEDDEHVEETTHKKKGGKNRSKDKEEEPIAKKGKKKAGEKEEEPIAKKGKNKAEEKEEEPIAKKGKKKAEEKEEEPPMAKKGKKKAEEKEEEEPIAKKGKKKAEEKEEEEPPMAKKGKRKAEEKEEEQPVAKKGKKKAEAERVMKSGPAKGMTRISKNRFRDVQGVVYQYNIPYEEGEEEALDEDAELQIDEDAAAAAEPKSSESTNGKKNPMSKAKAKAAKKTEPEAAWKSDDMIKPPDHITTNHIYSNVYRYQVFTTDSEDEDADRLEVTPITRCYDVADLFAGHRAISKAFKRDGLKAIALDIALDGRDAGWCRVTIVVFYVYWPGTAELQGQGGCVLQQVARGDGYIGYIRAGPPVSPPKASSIPAVGVMAGSGWLVPPPPARTKQEPPSTPVPDRQQALPAAPPPGQGIPTAACTALVLKKEPPVPAACKTSAPAKSPPPGVPAAPSGADAAAGAVEAPANKKAKTVSPPPKRAEKAAPATPSEPTPKTAAATPPSEPRGDGNQNLLELVGSLVTKGDEACIFLSFRATCEFLACVFICRIYIYAIPTCPQMAIIPGSYLERQSLYGQFKRQMTRAGKDVPAEIQTMWAKAVSGNCKAAKTMLFQKWLSAGKDYAQLHVRHVRTREEGKLGSHDMGASDSETFFNMWLCELQAHQAMFGAANMNNMLVNTSQKPIVNPNPAGAGAGGSESSGCLGLPPGGSSDGAAATKGSGKGKGRSKGKCIMGHIDELNNSFANLQSIRTNKDVPSSQSLAAVELARQRMEIYGIDRLEAIRDADAADEEDEDINDDCYKLELLLVPSELQRLPMWQPSELQRLPMCHVQRSILVQQLRLQAGDVDEEVVLDPEDFAELLVSNYAAGTSSAVNVQLLADRAVRWCESYGGQIAKDDLVWKMSKLGTCGQHPQNCERDLQTAIRQHGLKMGVQIDLVPVRMFNPSTEEIFEFKLPCICPVSLATAIWMEGAEIFESLFMGAAGKAGARKFWRNAKANASWFRDSVLPEESYEGLLPVFLYGDDVDAYRNSDPGAVSAIGWGCDFGYKRESLLQNFLLCVYAEYTACEYTHDDIMLYACEKFKHMADERINHPWHSGGYRFQLCSCRGDLKWINAKFKIHHYMRHKDEFCSMCSACKKHDDVRHTFTDFRDGSVHKQNRLSNDEYMQSKPLEDLPIPLVNGGVHLSRFLHDTTHSQLLGTSKVLNGSVLTYLIEAGEFGTFPRMGFYEHGLQSLCRPAYLRFKAWLKRYKLQATQPRFTAARLNRKHRGMYPCLASKAINGKRVTFWLASVCRQRLERANATELDELICTCIWSYCAMLQMFDVCEMVMTDAEAATLHRHGSLHLLSYAYLRKLSSRSVGKEFLRSSFCILPKHHFLQHALDEARASLINPGTNNLLAAESWVGTVGRISRKVHRRKVSARTVERYLCVLRLRLTRYEKRMQSV</sequence>
<name>A0A1Q9F7T3_SYMMI</name>
<dbReference type="Proteomes" id="UP000186817">
    <property type="component" value="Unassembled WGS sequence"/>
</dbReference>
<feature type="region of interest" description="Disordered" evidence="1">
    <location>
        <begin position="526"/>
        <end position="568"/>
    </location>
</feature>
<dbReference type="OrthoDB" id="436809at2759"/>
<dbReference type="PANTHER" id="PTHR45725">
    <property type="entry name" value="FORMIN HOMOLOGY 2 FAMILY MEMBER"/>
    <property type="match status" value="1"/>
</dbReference>
<feature type="compositionally biased region" description="Low complexity" evidence="1">
    <location>
        <begin position="814"/>
        <end position="831"/>
    </location>
</feature>
<comment type="caution">
    <text evidence="2">The sequence shown here is derived from an EMBL/GenBank/DDBJ whole genome shotgun (WGS) entry which is preliminary data.</text>
</comment>
<proteinExistence type="predicted"/>
<dbReference type="InterPro" id="IPR051425">
    <property type="entry name" value="Formin_Homology"/>
</dbReference>
<evidence type="ECO:0000313" key="3">
    <source>
        <dbReference type="Proteomes" id="UP000186817"/>
    </source>
</evidence>
<protein>
    <submittedName>
        <fullName evidence="2">Uncharacterized protein</fullName>
    </submittedName>
</protein>
<feature type="compositionally biased region" description="Basic and acidic residues" evidence="1">
    <location>
        <begin position="554"/>
        <end position="568"/>
    </location>
</feature>
<feature type="region of interest" description="Disordered" evidence="1">
    <location>
        <begin position="148"/>
        <end position="488"/>
    </location>
</feature>
<feature type="compositionally biased region" description="Acidic residues" evidence="1">
    <location>
        <begin position="202"/>
        <end position="219"/>
    </location>
</feature>
<feature type="region of interest" description="Disordered" evidence="1">
    <location>
        <begin position="763"/>
        <end position="841"/>
    </location>
</feature>
<feature type="compositionally biased region" description="Acidic residues" evidence="1">
    <location>
        <begin position="314"/>
        <end position="339"/>
    </location>
</feature>
<accession>A0A1Q9F7T3</accession>
<feature type="compositionally biased region" description="Low complexity" evidence="1">
    <location>
        <begin position="177"/>
        <end position="197"/>
    </location>
</feature>